<protein>
    <submittedName>
        <fullName evidence="1">Uncharacterized protein</fullName>
    </submittedName>
</protein>
<gene>
    <name evidence="1" type="ORF">GWK48_11145</name>
</gene>
<dbReference type="AlphaFoldDB" id="A0A6N0NXC6"/>
<dbReference type="OrthoDB" id="375591at2157"/>
<sequence>MEKVFIFLFGRYNTWKTMSGPSLPNLGVKDELDTLYYYAIYLSPGLFESLIDEMAERRELSKVKLLREMGMSTGTPYKSLGREAREKILREAVKILGPEYVISEMFFDIKFIYEGFVNDVLQALNALGTENVEGLRNTVLNEADNIRILVRDESGIKHKVYTVRQLSTKDVKSADE</sequence>
<dbReference type="RefSeq" id="WP_174632288.1">
    <property type="nucleotide sequence ID" value="NZ_CP049074.1"/>
</dbReference>
<dbReference type="Proteomes" id="UP000509301">
    <property type="component" value="Chromosome"/>
</dbReference>
<dbReference type="EMBL" id="CP049074">
    <property type="protein sequence ID" value="QKR00865.1"/>
    <property type="molecule type" value="Genomic_DNA"/>
</dbReference>
<evidence type="ECO:0000313" key="2">
    <source>
        <dbReference type="Proteomes" id="UP000509301"/>
    </source>
</evidence>
<dbReference type="KEGG" id="mten:GWK48_11145"/>
<name>A0A6N0NXC6_9CREN</name>
<keyword evidence="2" id="KW-1185">Reference proteome</keyword>
<evidence type="ECO:0000313" key="1">
    <source>
        <dbReference type="EMBL" id="QKR00865.1"/>
    </source>
</evidence>
<accession>A0A6N0NXC6</accession>
<proteinExistence type="predicted"/>
<reference evidence="1 2" key="1">
    <citation type="submission" date="2020-02" db="EMBL/GenBank/DDBJ databases">
        <title>Comparative genome analysis reveals the metabolism and evolution of the thermophilic archaeal genus Metallosphaera.</title>
        <authorList>
            <person name="Jiang C."/>
        </authorList>
    </citation>
    <scope>NUCLEOTIDE SEQUENCE [LARGE SCALE GENOMIC DNA]</scope>
    <source>
        <strain evidence="1 2">Ric-A</strain>
    </source>
</reference>
<organism evidence="1 2">
    <name type="scientific">Metallosphaera tengchongensis</name>
    <dbReference type="NCBI Taxonomy" id="1532350"/>
    <lineage>
        <taxon>Archaea</taxon>
        <taxon>Thermoproteota</taxon>
        <taxon>Thermoprotei</taxon>
        <taxon>Sulfolobales</taxon>
        <taxon>Sulfolobaceae</taxon>
        <taxon>Metallosphaera</taxon>
    </lineage>
</organism>
<dbReference type="GeneID" id="55642506"/>